<gene>
    <name evidence="2" type="ORF">OUZ56_011612</name>
</gene>
<comment type="caution">
    <text evidence="2">The sequence shown here is derived from an EMBL/GenBank/DDBJ whole genome shotgun (WGS) entry which is preliminary data.</text>
</comment>
<proteinExistence type="predicted"/>
<accession>A0ABQ9Z0V1</accession>
<feature type="transmembrane region" description="Helical" evidence="1">
    <location>
        <begin position="6"/>
        <end position="25"/>
    </location>
</feature>
<reference evidence="2 3" key="1">
    <citation type="journal article" date="2023" name="Nucleic Acids Res.">
        <title>The hologenome of Daphnia magna reveals possible DNA methylation and microbiome-mediated evolution of the host genome.</title>
        <authorList>
            <person name="Chaturvedi A."/>
            <person name="Li X."/>
            <person name="Dhandapani V."/>
            <person name="Marshall H."/>
            <person name="Kissane S."/>
            <person name="Cuenca-Cambronero M."/>
            <person name="Asole G."/>
            <person name="Calvet F."/>
            <person name="Ruiz-Romero M."/>
            <person name="Marangio P."/>
            <person name="Guigo R."/>
            <person name="Rago D."/>
            <person name="Mirbahai L."/>
            <person name="Eastwood N."/>
            <person name="Colbourne J.K."/>
            <person name="Zhou J."/>
            <person name="Mallon E."/>
            <person name="Orsini L."/>
        </authorList>
    </citation>
    <scope>NUCLEOTIDE SEQUENCE [LARGE SCALE GENOMIC DNA]</scope>
    <source>
        <strain evidence="2">LRV0_1</strain>
    </source>
</reference>
<dbReference type="EMBL" id="JAOYFB010000002">
    <property type="protein sequence ID" value="KAK4006459.1"/>
    <property type="molecule type" value="Genomic_DNA"/>
</dbReference>
<evidence type="ECO:0000313" key="3">
    <source>
        <dbReference type="Proteomes" id="UP001234178"/>
    </source>
</evidence>
<protein>
    <submittedName>
        <fullName evidence="2">Uncharacterized protein</fullName>
    </submittedName>
</protein>
<keyword evidence="1" id="KW-0472">Membrane</keyword>
<keyword evidence="1" id="KW-1133">Transmembrane helix</keyword>
<sequence>MESIKPIAIYMCLGLLAIHTWIIFFRSYLPLKKHQPFILANFNGVPDVRAKKIAFFAKYKKFTIRLKDEERIFNFP</sequence>
<name>A0ABQ9Z0V1_9CRUS</name>
<organism evidence="2 3">
    <name type="scientific">Daphnia magna</name>
    <dbReference type="NCBI Taxonomy" id="35525"/>
    <lineage>
        <taxon>Eukaryota</taxon>
        <taxon>Metazoa</taxon>
        <taxon>Ecdysozoa</taxon>
        <taxon>Arthropoda</taxon>
        <taxon>Crustacea</taxon>
        <taxon>Branchiopoda</taxon>
        <taxon>Diplostraca</taxon>
        <taxon>Cladocera</taxon>
        <taxon>Anomopoda</taxon>
        <taxon>Daphniidae</taxon>
        <taxon>Daphnia</taxon>
    </lineage>
</organism>
<keyword evidence="3" id="KW-1185">Reference proteome</keyword>
<evidence type="ECO:0000256" key="1">
    <source>
        <dbReference type="SAM" id="Phobius"/>
    </source>
</evidence>
<dbReference type="Proteomes" id="UP001234178">
    <property type="component" value="Unassembled WGS sequence"/>
</dbReference>
<evidence type="ECO:0000313" key="2">
    <source>
        <dbReference type="EMBL" id="KAK4006459.1"/>
    </source>
</evidence>
<keyword evidence="1" id="KW-0812">Transmembrane</keyword>